<dbReference type="GeneID" id="81424214"/>
<gene>
    <name evidence="3" type="ORF">N7482_002913</name>
</gene>
<feature type="transmembrane region" description="Helical" evidence="2">
    <location>
        <begin position="513"/>
        <end position="535"/>
    </location>
</feature>
<feature type="transmembrane region" description="Helical" evidence="2">
    <location>
        <begin position="394"/>
        <end position="411"/>
    </location>
</feature>
<protein>
    <recommendedName>
        <fullName evidence="5">Integral membrane protein</fullName>
    </recommendedName>
</protein>
<evidence type="ECO:0000313" key="4">
    <source>
        <dbReference type="Proteomes" id="UP001149163"/>
    </source>
</evidence>
<evidence type="ECO:0000256" key="2">
    <source>
        <dbReference type="SAM" id="Phobius"/>
    </source>
</evidence>
<feature type="transmembrane region" description="Helical" evidence="2">
    <location>
        <begin position="361"/>
        <end position="387"/>
    </location>
</feature>
<reference evidence="3" key="1">
    <citation type="submission" date="2022-11" db="EMBL/GenBank/DDBJ databases">
        <authorList>
            <person name="Petersen C."/>
        </authorList>
    </citation>
    <scope>NUCLEOTIDE SEQUENCE</scope>
    <source>
        <strain evidence="3">IBT 26290</strain>
    </source>
</reference>
<evidence type="ECO:0008006" key="5">
    <source>
        <dbReference type="Google" id="ProtNLM"/>
    </source>
</evidence>
<keyword evidence="2" id="KW-1133">Transmembrane helix</keyword>
<feature type="compositionally biased region" description="Low complexity" evidence="1">
    <location>
        <begin position="49"/>
        <end position="73"/>
    </location>
</feature>
<comment type="caution">
    <text evidence="3">The sequence shown here is derived from an EMBL/GenBank/DDBJ whole genome shotgun (WGS) entry which is preliminary data.</text>
</comment>
<feature type="transmembrane region" description="Helical" evidence="2">
    <location>
        <begin position="550"/>
        <end position="573"/>
    </location>
</feature>
<feature type="compositionally biased region" description="Basic and acidic residues" evidence="1">
    <location>
        <begin position="1"/>
        <end position="16"/>
    </location>
</feature>
<reference evidence="3" key="2">
    <citation type="journal article" date="2023" name="IMA Fungus">
        <title>Comparative genomic study of the Penicillium genus elucidates a diverse pangenome and 15 lateral gene transfer events.</title>
        <authorList>
            <person name="Petersen C."/>
            <person name="Sorensen T."/>
            <person name="Nielsen M.R."/>
            <person name="Sondergaard T.E."/>
            <person name="Sorensen J.L."/>
            <person name="Fitzpatrick D.A."/>
            <person name="Frisvad J.C."/>
            <person name="Nielsen K.L."/>
        </authorList>
    </citation>
    <scope>NUCLEOTIDE SEQUENCE</scope>
    <source>
        <strain evidence="3">IBT 26290</strain>
    </source>
</reference>
<feature type="region of interest" description="Disordered" evidence="1">
    <location>
        <begin position="1"/>
        <end position="154"/>
    </location>
</feature>
<dbReference type="PANTHER" id="PTHR35872">
    <property type="entry name" value="INTEGRAL MEMBRANE PROTEIN (AFU_ORTHOLOGUE AFUA_5G07110)"/>
    <property type="match status" value="1"/>
</dbReference>
<dbReference type="RefSeq" id="XP_056548644.1">
    <property type="nucleotide sequence ID" value="XM_056685038.1"/>
</dbReference>
<proteinExistence type="predicted"/>
<dbReference type="Pfam" id="PF11204">
    <property type="entry name" value="DUF2985"/>
    <property type="match status" value="1"/>
</dbReference>
<feature type="transmembrane region" description="Helical" evidence="2">
    <location>
        <begin position="423"/>
        <end position="439"/>
    </location>
</feature>
<dbReference type="InterPro" id="IPR021369">
    <property type="entry name" value="DUF2985"/>
</dbReference>
<dbReference type="AlphaFoldDB" id="A0A9W9LUG9"/>
<feature type="region of interest" description="Disordered" evidence="1">
    <location>
        <begin position="186"/>
        <end position="211"/>
    </location>
</feature>
<dbReference type="PANTHER" id="PTHR35872:SF2">
    <property type="entry name" value="INTEGRAL MEMBRANE PROTEIN (AFU_ORTHOLOGUE AFUA_5G07110)"/>
    <property type="match status" value="1"/>
</dbReference>
<feature type="compositionally biased region" description="Low complexity" evidence="1">
    <location>
        <begin position="26"/>
        <end position="41"/>
    </location>
</feature>
<feature type="region of interest" description="Disordered" evidence="1">
    <location>
        <begin position="603"/>
        <end position="622"/>
    </location>
</feature>
<keyword evidence="4" id="KW-1185">Reference proteome</keyword>
<sequence>MDRIEPAEDSNDRRATPEQQQSTEASSSRPPLATLRPRAPSNRTRRPSIRLSRLPSSSSLHTVNEQQQQQSPPENQPGPQPGPFLSRQISVRSPVEEEDETWQNGRRRSNSEPRPGRWSFPAPDVLSRVAKPMMSLTEESSHQSPFPASPNGLTTERTADEYLQPPAPALARPTSRNVLRRTSQAALNRFSRNRASTVSGVPPTLEASKEHPAANEYGSHLVDVLDVIDPEVSALSTLTNVQNSLFIPNLGNFVNRMPTYQLSRPRPSDQEQGTSTDEGEVSEESKMKERPRLEQLRPFSSMSSVLAGPRYAVLPEGHELEGWTNEDFAELNDYVRHMLHSRRSKFKRSMRGFGQYIRKPLGFLVTLYATLITLFGLAWVLFLIGWINVGGKQLYVVNVIDNVLVALFAIMGDGLAPFRAVDTYHMIFIAHYTMLTWKIRRKRRLPDLKDKNDLPAQREKDVDVEFGDTPKEDEHEFSVLSPRQQLRLIHHQTKFAKSHTFYKPHETMTHHAFPLRILIAVVVLLDCHSLLQIALGACTWSMEDPGQRPFALTTVILCCSITCNITGGVLIMIGDRRARKKEIVERLFRQQLTEEAMKKIEKKKVEERKSMQLERPEPYDGT</sequence>
<keyword evidence="2" id="KW-0812">Transmembrane</keyword>
<feature type="compositionally biased region" description="Polar residues" evidence="1">
    <location>
        <begin position="142"/>
        <end position="154"/>
    </location>
</feature>
<evidence type="ECO:0000313" key="3">
    <source>
        <dbReference type="EMBL" id="KAJ5177036.1"/>
    </source>
</evidence>
<evidence type="ECO:0000256" key="1">
    <source>
        <dbReference type="SAM" id="MobiDB-lite"/>
    </source>
</evidence>
<dbReference type="EMBL" id="JAPQKN010000001">
    <property type="protein sequence ID" value="KAJ5177036.1"/>
    <property type="molecule type" value="Genomic_DNA"/>
</dbReference>
<dbReference type="OrthoDB" id="3365211at2759"/>
<feature type="compositionally biased region" description="Basic and acidic residues" evidence="1">
    <location>
        <begin position="283"/>
        <end position="293"/>
    </location>
</feature>
<feature type="region of interest" description="Disordered" evidence="1">
    <location>
        <begin position="259"/>
        <end position="293"/>
    </location>
</feature>
<dbReference type="Proteomes" id="UP001149163">
    <property type="component" value="Unassembled WGS sequence"/>
</dbReference>
<name>A0A9W9LUG9_9EURO</name>
<keyword evidence="2" id="KW-0472">Membrane</keyword>
<accession>A0A9W9LUG9</accession>
<organism evidence="3 4">
    <name type="scientific">Penicillium canariense</name>
    <dbReference type="NCBI Taxonomy" id="189055"/>
    <lineage>
        <taxon>Eukaryota</taxon>
        <taxon>Fungi</taxon>
        <taxon>Dikarya</taxon>
        <taxon>Ascomycota</taxon>
        <taxon>Pezizomycotina</taxon>
        <taxon>Eurotiomycetes</taxon>
        <taxon>Eurotiomycetidae</taxon>
        <taxon>Eurotiales</taxon>
        <taxon>Aspergillaceae</taxon>
        <taxon>Penicillium</taxon>
    </lineage>
</organism>